<dbReference type="NCBIfam" id="TIGR01591">
    <property type="entry name" value="Fdh-alpha"/>
    <property type="match status" value="1"/>
</dbReference>
<dbReference type="InterPro" id="IPR009010">
    <property type="entry name" value="Asp_de-COase-like_dom_sf"/>
</dbReference>
<dbReference type="CDD" id="cd02790">
    <property type="entry name" value="MopB_CT_Formate-Dh_H"/>
    <property type="match status" value="1"/>
</dbReference>
<dbReference type="InterPro" id="IPR041924">
    <property type="entry name" value="Formate_Dh-H_N"/>
</dbReference>
<sequence>MDIKLVPTICPYCGCGCGLNYVVKDEKIVGVEPWKRHPLNEGKLCPKGNFSHEFIHRDDRLTTPLIKKDGKFVPATWDEAISLIASKFTEMKAKYGPETMACFASARSTNEENFVMQKFARVAIGTPNIDHCARLCHGTSVAGLAKTLGSGAMTNTITDIKDSKLVFIIGSNTLEDHPLVGRSVIRAKESGAKIIVCDPRFNMTAKQADIYVPFKSGTDVALFNAMMYTILSEGLENKEFIKNRTKGFDALKEEVMKCPPEWAEPITGVPADTIRKIARMYATSGASSILFAMGITQHATGTDNVVSVSNLALICGMIGRPGVGINPLRGQNNVQGACDMGCLPNVVSGYQAVINDELRKKYAGLWNVADLPNKVGLTIVETMNAADEGKVKGLYIMGENPMVSDPNVNHVKHALEKLEFLVVQDIFLTETAELASVVLPAAAGPEKQGTYTSTERRVQLLRPAVKPPGQAKADWEIICSIAKKMGVKGFDFNSAKEIFQEVAKVTPQYAGMSYERLEKPEALHWPCPAADHAGTPILHVPKFSHPDGLGILFGVPFKPPAEVPDAEYPLVLTTGRLLYHYHTGSMSRRSHTLDAEVPTGFLEINPEDAAKLGVKDGAKVKVKTRRGEIEINAKVTPNIIKNHVFVPFHFWECSANKLTIDALDPFAKMPELKVCSCKVEVVPVEKKPAGAAPAAPIKAAVKARGY</sequence>
<evidence type="ECO:0000256" key="5">
    <source>
        <dbReference type="ARBA" id="ARBA00022505"/>
    </source>
</evidence>
<gene>
    <name evidence="13" type="primary">fdhA-2</name>
    <name evidence="13" type="ordered locus">MCP_2407</name>
</gene>
<dbReference type="AlphaFoldDB" id="D1Z1A7"/>
<dbReference type="GO" id="GO:0043794">
    <property type="term" value="F:formate dehydrogenase (coenzyme F420) activity"/>
    <property type="evidence" value="ECO:0007669"/>
    <property type="project" value="UniProtKB-EC"/>
</dbReference>
<evidence type="ECO:0000256" key="8">
    <source>
        <dbReference type="ARBA" id="ARBA00023004"/>
    </source>
</evidence>
<evidence type="ECO:0000256" key="4">
    <source>
        <dbReference type="ARBA" id="ARBA00022485"/>
    </source>
</evidence>
<dbReference type="CDD" id="cd02753">
    <property type="entry name" value="MopB_Formate-Dh-H"/>
    <property type="match status" value="1"/>
</dbReference>
<reference evidence="13 14" key="2">
    <citation type="journal article" date="2008" name="Int. J. Syst. Evol. Microbiol.">
        <title>Methanocella paludicola gen. nov., sp. nov., a methane-producing archaeon, the first isolate of the lineage 'Rice Cluster I', and proposal of the new archaeal order Methanocellales ord. nov.</title>
        <authorList>
            <person name="Sakai S."/>
            <person name="Imachi H."/>
            <person name="Hanada S."/>
            <person name="Ohashi A."/>
            <person name="Harada H."/>
            <person name="Kamagata Y."/>
        </authorList>
    </citation>
    <scope>NUCLEOTIDE SEQUENCE [LARGE SCALE GENOMIC DNA]</scope>
    <source>
        <strain evidence="14">DSM 17711 / JCM 13418 / NBRC 101707 / SANAE</strain>
    </source>
</reference>
<dbReference type="Pfam" id="PF00384">
    <property type="entry name" value="Molybdopterin"/>
    <property type="match status" value="1"/>
</dbReference>
<dbReference type="Gene3D" id="3.40.50.740">
    <property type="match status" value="1"/>
</dbReference>
<dbReference type="STRING" id="304371.MCP_2407"/>
<evidence type="ECO:0000256" key="10">
    <source>
        <dbReference type="ARBA" id="ARBA00047971"/>
    </source>
</evidence>
<reference evidence="14" key="3">
    <citation type="journal article" date="2011" name="PLoS ONE">
        <title>Genome sequence of a mesophilic hydrogenotrophic methanogen Methanocella paludicola, the first cultivated representative of the order Methanocellales.</title>
        <authorList>
            <person name="Sakai S."/>
            <person name="Takaki Y."/>
            <person name="Shimamura S."/>
            <person name="Sekine M."/>
            <person name="Tajima T."/>
            <person name="Kosugi H."/>
            <person name="Ichikawa N."/>
            <person name="Tasumi E."/>
            <person name="Hiraki A.T."/>
            <person name="Shimizu A."/>
            <person name="Kato Y."/>
            <person name="Nishiko R."/>
            <person name="Mori K."/>
            <person name="Fujita N."/>
            <person name="Imachi H."/>
            <person name="Takai K."/>
        </authorList>
    </citation>
    <scope>NUCLEOTIDE SEQUENCE [LARGE SCALE GENOMIC DNA]</scope>
    <source>
        <strain evidence="14">DSM 17711 / JCM 13418 / NBRC 101707 / SANAE</strain>
    </source>
</reference>
<name>D1Z1A7_METPS</name>
<dbReference type="Gene3D" id="2.40.40.20">
    <property type="match status" value="1"/>
</dbReference>
<dbReference type="InterPro" id="IPR006478">
    <property type="entry name" value="Formate_DH_asu"/>
</dbReference>
<evidence type="ECO:0000256" key="6">
    <source>
        <dbReference type="ARBA" id="ARBA00022723"/>
    </source>
</evidence>
<evidence type="ECO:0000259" key="12">
    <source>
        <dbReference type="PROSITE" id="PS51669"/>
    </source>
</evidence>
<dbReference type="OrthoDB" id="23466at2157"/>
<feature type="domain" description="4Fe-4S Mo/W bis-MGD-type" evidence="12">
    <location>
        <begin position="3"/>
        <end position="59"/>
    </location>
</feature>
<evidence type="ECO:0000256" key="1">
    <source>
        <dbReference type="ARBA" id="ARBA00001942"/>
    </source>
</evidence>
<evidence type="ECO:0000256" key="9">
    <source>
        <dbReference type="ARBA" id="ARBA00023014"/>
    </source>
</evidence>
<dbReference type="GO" id="GO:0046872">
    <property type="term" value="F:metal ion binding"/>
    <property type="evidence" value="ECO:0007669"/>
    <property type="project" value="UniProtKB-KW"/>
</dbReference>
<keyword evidence="6" id="KW-0479">Metal-binding</keyword>
<dbReference type="InterPro" id="IPR006657">
    <property type="entry name" value="MoPterin_dinucl-bd_dom"/>
</dbReference>
<dbReference type="PROSITE" id="PS51669">
    <property type="entry name" value="4FE4S_MOW_BIS_MGD"/>
    <property type="match status" value="1"/>
</dbReference>
<dbReference type="InterPro" id="IPR041925">
    <property type="entry name" value="CT_Formate-Dh_H"/>
</dbReference>
<dbReference type="SUPFAM" id="SSF53706">
    <property type="entry name" value="Formate dehydrogenase/DMSO reductase, domains 1-3"/>
    <property type="match status" value="1"/>
</dbReference>
<organism evidence="13 14">
    <name type="scientific">Methanocella paludicola (strain DSM 17711 / JCM 13418 / NBRC 101707 / SANAE)</name>
    <dbReference type="NCBI Taxonomy" id="304371"/>
    <lineage>
        <taxon>Archaea</taxon>
        <taxon>Methanobacteriati</taxon>
        <taxon>Methanobacteriota</taxon>
        <taxon>Stenosarchaea group</taxon>
        <taxon>Methanomicrobia</taxon>
        <taxon>Methanocellales</taxon>
        <taxon>Methanocellaceae</taxon>
        <taxon>Methanocella</taxon>
    </lineage>
</organism>
<proteinExistence type="inferred from homology"/>
<dbReference type="InterPro" id="IPR050123">
    <property type="entry name" value="Prok_molybdopt-oxidoreductase"/>
</dbReference>
<dbReference type="FunCoup" id="D1Z1A7">
    <property type="interactions" value="176"/>
</dbReference>
<keyword evidence="7" id="KW-0560">Oxidoreductase</keyword>
<evidence type="ECO:0000256" key="3">
    <source>
        <dbReference type="ARBA" id="ARBA00010312"/>
    </source>
</evidence>
<comment type="similarity">
    <text evidence="3">Belongs to the prokaryotic molybdopterin-containing oxidoreductase family.</text>
</comment>
<dbReference type="PANTHER" id="PTHR43105">
    <property type="entry name" value="RESPIRATORY NITRATE REDUCTASE"/>
    <property type="match status" value="1"/>
</dbReference>
<comment type="catalytic activity">
    <reaction evidence="10">
        <text>oxidized coenzyme F420-(gamma-L-Glu)(n) + formate + 2 H(+) = reduced coenzyme F420-(gamma-L-Glu)(n) + CO2</text>
        <dbReference type="Rhea" id="RHEA:42764"/>
        <dbReference type="Rhea" id="RHEA-COMP:12939"/>
        <dbReference type="Rhea" id="RHEA-COMP:14378"/>
        <dbReference type="ChEBI" id="CHEBI:15378"/>
        <dbReference type="ChEBI" id="CHEBI:15740"/>
        <dbReference type="ChEBI" id="CHEBI:16526"/>
        <dbReference type="ChEBI" id="CHEBI:133980"/>
        <dbReference type="ChEBI" id="CHEBI:139511"/>
        <dbReference type="EC" id="1.17.98.3"/>
    </reaction>
</comment>
<dbReference type="GO" id="GO:0016020">
    <property type="term" value="C:membrane"/>
    <property type="evidence" value="ECO:0007669"/>
    <property type="project" value="TreeGrafter"/>
</dbReference>
<keyword evidence="4" id="KW-0004">4Fe-4S</keyword>
<keyword evidence="14" id="KW-1185">Reference proteome</keyword>
<dbReference type="FunFam" id="2.40.40.20:FF:000005">
    <property type="entry name" value="Periplasmic nitrate reductase"/>
    <property type="match status" value="1"/>
</dbReference>
<dbReference type="FunFam" id="3.40.228.10:FF:000002">
    <property type="entry name" value="Formate dehydrogenase subunit alpha"/>
    <property type="match status" value="1"/>
</dbReference>
<dbReference type="Pfam" id="PF01568">
    <property type="entry name" value="Molydop_binding"/>
    <property type="match status" value="1"/>
</dbReference>
<dbReference type="SMART" id="SM00926">
    <property type="entry name" value="Molybdop_Fe4S4"/>
    <property type="match status" value="1"/>
</dbReference>
<dbReference type="GO" id="GO:0015942">
    <property type="term" value="P:formate metabolic process"/>
    <property type="evidence" value="ECO:0007669"/>
    <property type="project" value="InterPro"/>
</dbReference>
<evidence type="ECO:0000313" key="14">
    <source>
        <dbReference type="Proteomes" id="UP000001882"/>
    </source>
</evidence>
<dbReference type="Gene3D" id="3.40.228.10">
    <property type="entry name" value="Dimethylsulfoxide Reductase, domain 2"/>
    <property type="match status" value="1"/>
</dbReference>
<dbReference type="Pfam" id="PF04879">
    <property type="entry name" value="Molybdop_Fe4S4"/>
    <property type="match status" value="1"/>
</dbReference>
<evidence type="ECO:0000256" key="2">
    <source>
        <dbReference type="ARBA" id="ARBA00001966"/>
    </source>
</evidence>
<dbReference type="GO" id="GO:0043546">
    <property type="term" value="F:molybdopterin cofactor binding"/>
    <property type="evidence" value="ECO:0007669"/>
    <property type="project" value="InterPro"/>
</dbReference>
<evidence type="ECO:0000256" key="7">
    <source>
        <dbReference type="ARBA" id="ARBA00023002"/>
    </source>
</evidence>
<protein>
    <recommendedName>
        <fullName evidence="11">formate dehydrogenase (coenzyme F420)</fullName>
        <ecNumber evidence="11">1.17.98.3</ecNumber>
    </recommendedName>
</protein>
<keyword evidence="5" id="KW-0500">Molybdenum</keyword>
<dbReference type="GO" id="GO:0051539">
    <property type="term" value="F:4 iron, 4 sulfur cluster binding"/>
    <property type="evidence" value="ECO:0007669"/>
    <property type="project" value="UniProtKB-KW"/>
</dbReference>
<comment type="cofactor">
    <cofactor evidence="2">
        <name>[4Fe-4S] cluster</name>
        <dbReference type="ChEBI" id="CHEBI:49883"/>
    </cofactor>
</comment>
<dbReference type="EMBL" id="AP011532">
    <property type="protein sequence ID" value="BAI62479.1"/>
    <property type="molecule type" value="Genomic_DNA"/>
</dbReference>
<dbReference type="InParanoid" id="D1Z1A7"/>
<dbReference type="Proteomes" id="UP000001882">
    <property type="component" value="Chromosome"/>
</dbReference>
<comment type="cofactor">
    <cofactor evidence="1">
        <name>Mo-bis(molybdopterin guanine dinucleotide)</name>
        <dbReference type="ChEBI" id="CHEBI:60539"/>
    </cofactor>
</comment>
<dbReference type="eggNOG" id="arCOG01492">
    <property type="taxonomic scope" value="Archaea"/>
</dbReference>
<evidence type="ECO:0000256" key="11">
    <source>
        <dbReference type="ARBA" id="ARBA00049724"/>
    </source>
</evidence>
<dbReference type="SUPFAM" id="SSF50692">
    <property type="entry name" value="ADC-like"/>
    <property type="match status" value="1"/>
</dbReference>
<reference evidence="13 14" key="1">
    <citation type="journal article" date="2007" name="Appl. Environ. Microbiol.">
        <title>Isolation of key methanogens for global methane emission from rice paddy fields: a novel isolate affiliated with the clone cluster rice cluster I.</title>
        <authorList>
            <person name="Sakai S."/>
            <person name="Imachi H."/>
            <person name="Sekiguchi Y."/>
            <person name="Ohashi A."/>
            <person name="Harada H."/>
            <person name="Kamagata Y."/>
        </authorList>
    </citation>
    <scope>NUCLEOTIDE SEQUENCE [LARGE SCALE GENOMIC DNA]</scope>
    <source>
        <strain evidence="14">DSM 17711 / JCM 13418 / NBRC 101707 / SANAE</strain>
    </source>
</reference>
<dbReference type="KEGG" id="mpd:MCP_2407"/>
<dbReference type="PATRIC" id="fig|304371.9.peg.2454"/>
<dbReference type="GeneID" id="8682822"/>
<dbReference type="FunFam" id="2.20.25.90:FF:000006">
    <property type="entry name" value="Formate dehydrogenase alpha subunit"/>
    <property type="match status" value="1"/>
</dbReference>
<dbReference type="GO" id="GO:0003954">
    <property type="term" value="F:NADH dehydrogenase activity"/>
    <property type="evidence" value="ECO:0007669"/>
    <property type="project" value="TreeGrafter"/>
</dbReference>
<dbReference type="PANTHER" id="PTHR43105:SF14">
    <property type="entry name" value="FORMATE DEHYDROGENASE H"/>
    <property type="match status" value="1"/>
</dbReference>
<dbReference type="Gene3D" id="2.20.25.90">
    <property type="entry name" value="ADC-like domains"/>
    <property type="match status" value="1"/>
</dbReference>
<keyword evidence="8" id="KW-0408">Iron</keyword>
<keyword evidence="9" id="KW-0411">Iron-sulfur</keyword>
<evidence type="ECO:0000313" key="13">
    <source>
        <dbReference type="EMBL" id="BAI62479.1"/>
    </source>
</evidence>
<dbReference type="EC" id="1.17.98.3" evidence="11"/>
<dbReference type="GO" id="GO:0008863">
    <property type="term" value="F:formate dehydrogenase (NAD+) activity"/>
    <property type="evidence" value="ECO:0007669"/>
    <property type="project" value="InterPro"/>
</dbReference>
<dbReference type="InterPro" id="IPR006963">
    <property type="entry name" value="Mopterin_OxRdtase_4Fe-4S_dom"/>
</dbReference>
<dbReference type="InterPro" id="IPR006656">
    <property type="entry name" value="Mopterin_OxRdtase"/>
</dbReference>
<accession>D1Z1A7</accession>
<dbReference type="PIRSF" id="PIRSF000144">
    <property type="entry name" value="CbbBc"/>
    <property type="match status" value="1"/>
</dbReference>
<dbReference type="RefSeq" id="WP_012901153.1">
    <property type="nucleotide sequence ID" value="NC_013665.1"/>
</dbReference>
<dbReference type="GO" id="GO:0022904">
    <property type="term" value="P:respiratory electron transport chain"/>
    <property type="evidence" value="ECO:0007669"/>
    <property type="project" value="TreeGrafter"/>
</dbReference>